<dbReference type="InterPro" id="IPR011990">
    <property type="entry name" value="TPR-like_helical_dom_sf"/>
</dbReference>
<dbReference type="SUPFAM" id="SSF81901">
    <property type="entry name" value="HCP-like"/>
    <property type="match status" value="1"/>
</dbReference>
<feature type="compositionally biased region" description="Polar residues" evidence="2">
    <location>
        <begin position="378"/>
        <end position="389"/>
    </location>
</feature>
<dbReference type="OrthoDB" id="272077at2759"/>
<feature type="region of interest" description="Disordered" evidence="2">
    <location>
        <begin position="360"/>
        <end position="398"/>
    </location>
</feature>
<feature type="region of interest" description="Disordered" evidence="2">
    <location>
        <begin position="126"/>
        <end position="153"/>
    </location>
</feature>
<comment type="caution">
    <text evidence="3">The sequence shown here is derived from an EMBL/GenBank/DDBJ whole genome shotgun (WGS) entry which is preliminary data.</text>
</comment>
<dbReference type="Gene3D" id="1.25.40.10">
    <property type="entry name" value="Tetratricopeptide repeat domain"/>
    <property type="match status" value="1"/>
</dbReference>
<reference evidence="3 4" key="1">
    <citation type="submission" date="2016-07" db="EMBL/GenBank/DDBJ databases">
        <title>Pervasive Adenine N6-methylation of Active Genes in Fungi.</title>
        <authorList>
            <consortium name="DOE Joint Genome Institute"/>
            <person name="Mondo S.J."/>
            <person name="Dannebaum R.O."/>
            <person name="Kuo R.C."/>
            <person name="Labutti K."/>
            <person name="Haridas S."/>
            <person name="Kuo A."/>
            <person name="Salamov A."/>
            <person name="Ahrendt S.R."/>
            <person name="Lipzen A."/>
            <person name="Sullivan W."/>
            <person name="Andreopoulos W.B."/>
            <person name="Clum A."/>
            <person name="Lindquist E."/>
            <person name="Daum C."/>
            <person name="Ramamoorthy G.K."/>
            <person name="Gryganskyi A."/>
            <person name="Culley D."/>
            <person name="Magnuson J.K."/>
            <person name="James T.Y."/>
            <person name="O'Malley M.A."/>
            <person name="Stajich J.E."/>
            <person name="Spatafora J.W."/>
            <person name="Visel A."/>
            <person name="Grigoriev I.V."/>
        </authorList>
    </citation>
    <scope>NUCLEOTIDE SEQUENCE [LARGE SCALE GENOMIC DNA]</scope>
    <source>
        <strain evidence="3 4">NRRL 1336</strain>
    </source>
</reference>
<dbReference type="PANTHER" id="PTHR46430">
    <property type="entry name" value="PROTEIN SKT5-RELATED"/>
    <property type="match status" value="1"/>
</dbReference>
<dbReference type="InterPro" id="IPR006597">
    <property type="entry name" value="Sel1-like"/>
</dbReference>
<feature type="compositionally biased region" description="Polar residues" evidence="2">
    <location>
        <begin position="787"/>
        <end position="797"/>
    </location>
</feature>
<sequence length="837" mass="92687">MRGILSPSFIVGCPEENETSCNTDMSDTTNTMKTVPLKKRPHPLSSDITDQHALLQSIKKQYYMATLPYILKPGDDGFGSRMELIDSCKSNKTEVTLDLAEMTLDLADTLSPAKINVTGQALGTDTLMLHNDSSPSMQHDETIKSPTSPPPIHAEQKQEYHIYEDLSSMTEYNSSARHSGESINATRSSNSGDSHEPYLHDDGKQMQHPPPLPQHLSPLPTAAPPSQPQHSSPPSPPQHSSPPSPSPPTTLPLHLLPLPPLPEEDQEKPLPTSATQHHYDQSPPVPKKHHDYYQIKQQPVLPPPVPRHEVNHSPCPTRTPLSFSANSSSSSFTTIDTSGTLQLDSVAKDMISDMENDTLFKEGQLGPMPSSSSPPLNLKTSMPGGQTSPDGDYFPDSSLYAASLTKPAPNPLSLKPHHPHFPPATLENLNNFRKETQALPDEPALQLNFAKYLMEAVEQLQIDDKTRSIKAKTAMMTEAHRIVKKLAMKSKIGQSGYADAQFYLANAYGAGLMLLLVNHEKAFALYLQGSKQCHPGCTYRVGVCYELGLGTRKNHARAIKFYRKAAKLGDPSAMYKLAMVLLHGLLEAISWLKRAAPLADAYHPEILHELGSIYETEDIPSVIPDQEYAYELLTKAARFGYAPSQYKLGVAYENGIWEYPVDPRRSIAWYSKAVEQGHLESALALSGWYLTGASGSDGESILPQDDLEAYLWARKAADAGYAKGQYACGYYTESGIGVATSMDEARLWYERAAEQDYGKAMQRLMELKGNTANSNSNHRRQRKKQQRPLSLQPSQVNLGKITETEWKSANHQNQRRYTWTLPESSSLEHDRSSCQIM</sequence>
<keyword evidence="1" id="KW-0677">Repeat</keyword>
<feature type="region of interest" description="Disordered" evidence="2">
    <location>
        <begin position="171"/>
        <end position="289"/>
    </location>
</feature>
<evidence type="ECO:0000256" key="2">
    <source>
        <dbReference type="SAM" id="MobiDB-lite"/>
    </source>
</evidence>
<dbReference type="AlphaFoldDB" id="A0A1X2J045"/>
<keyword evidence="4" id="KW-1185">Reference proteome</keyword>
<proteinExistence type="predicted"/>
<dbReference type="Pfam" id="PF08238">
    <property type="entry name" value="Sel1"/>
    <property type="match status" value="7"/>
</dbReference>
<evidence type="ECO:0000256" key="1">
    <source>
        <dbReference type="ARBA" id="ARBA00022737"/>
    </source>
</evidence>
<dbReference type="STRING" id="90262.A0A1X2J045"/>
<feature type="region of interest" description="Disordered" evidence="2">
    <location>
        <begin position="769"/>
        <end position="804"/>
    </location>
</feature>
<dbReference type="Proteomes" id="UP000193560">
    <property type="component" value="Unassembled WGS sequence"/>
</dbReference>
<dbReference type="SMART" id="SM00671">
    <property type="entry name" value="SEL1"/>
    <property type="match status" value="7"/>
</dbReference>
<feature type="compositionally biased region" description="Pro residues" evidence="2">
    <location>
        <begin position="221"/>
        <end position="250"/>
    </location>
</feature>
<name>A0A1X2J045_9FUNG</name>
<evidence type="ECO:0000313" key="4">
    <source>
        <dbReference type="Proteomes" id="UP000193560"/>
    </source>
</evidence>
<organism evidence="3 4">
    <name type="scientific">Absidia repens</name>
    <dbReference type="NCBI Taxonomy" id="90262"/>
    <lineage>
        <taxon>Eukaryota</taxon>
        <taxon>Fungi</taxon>
        <taxon>Fungi incertae sedis</taxon>
        <taxon>Mucoromycota</taxon>
        <taxon>Mucoromycotina</taxon>
        <taxon>Mucoromycetes</taxon>
        <taxon>Mucorales</taxon>
        <taxon>Cunninghamellaceae</taxon>
        <taxon>Absidia</taxon>
    </lineage>
</organism>
<evidence type="ECO:0000313" key="3">
    <source>
        <dbReference type="EMBL" id="ORZ25202.1"/>
    </source>
</evidence>
<evidence type="ECO:0008006" key="5">
    <source>
        <dbReference type="Google" id="ProtNLM"/>
    </source>
</evidence>
<dbReference type="EMBL" id="MCGE01000001">
    <property type="protein sequence ID" value="ORZ25202.1"/>
    <property type="molecule type" value="Genomic_DNA"/>
</dbReference>
<feature type="compositionally biased region" description="Basic and acidic residues" evidence="2">
    <location>
        <begin position="193"/>
        <end position="205"/>
    </location>
</feature>
<accession>A0A1X2J045</accession>
<gene>
    <name evidence="3" type="ORF">BCR42DRAFT_485404</name>
</gene>
<dbReference type="PANTHER" id="PTHR46430:SF3">
    <property type="entry name" value="ACTIVATOR OF C KINASE PROTEIN 1"/>
    <property type="match status" value="1"/>
</dbReference>
<protein>
    <recommendedName>
        <fullName evidence="5">HCP-like protein</fullName>
    </recommendedName>
</protein>
<feature type="compositionally biased region" description="Basic residues" evidence="2">
    <location>
        <begin position="777"/>
        <end position="786"/>
    </location>
</feature>
<feature type="compositionally biased region" description="Polar residues" evidence="2">
    <location>
        <begin position="171"/>
        <end position="192"/>
    </location>
</feature>
<dbReference type="InterPro" id="IPR051726">
    <property type="entry name" value="Chitin_Synth_Reg"/>
</dbReference>